<evidence type="ECO:0000313" key="1">
    <source>
        <dbReference type="EMBL" id="CDW22657.1"/>
    </source>
</evidence>
<proteinExistence type="predicted"/>
<sequence length="70" mass="8204">LYVDIFDFFVVERYSKISGQTFTHKTTIIKQLQQFHELSTKELKKLVAKHVSSKIIKELYLSTIISSELI</sequence>
<dbReference type="AlphaFoldDB" id="A0A0K2TAR3"/>
<name>A0A0K2TAR3_LEPSM</name>
<protein>
    <submittedName>
        <fullName evidence="1">Uncharacterized protein</fullName>
    </submittedName>
</protein>
<dbReference type="EMBL" id="HACA01005296">
    <property type="protein sequence ID" value="CDW22657.1"/>
    <property type="molecule type" value="Transcribed_RNA"/>
</dbReference>
<feature type="non-terminal residue" evidence="1">
    <location>
        <position position="1"/>
    </location>
</feature>
<accession>A0A0K2TAR3</accession>
<organism evidence="1">
    <name type="scientific">Lepeophtheirus salmonis</name>
    <name type="common">Salmon louse</name>
    <name type="synonym">Caligus salmonis</name>
    <dbReference type="NCBI Taxonomy" id="72036"/>
    <lineage>
        <taxon>Eukaryota</taxon>
        <taxon>Metazoa</taxon>
        <taxon>Ecdysozoa</taxon>
        <taxon>Arthropoda</taxon>
        <taxon>Crustacea</taxon>
        <taxon>Multicrustacea</taxon>
        <taxon>Hexanauplia</taxon>
        <taxon>Copepoda</taxon>
        <taxon>Siphonostomatoida</taxon>
        <taxon>Caligidae</taxon>
        <taxon>Lepeophtheirus</taxon>
    </lineage>
</organism>
<reference evidence="1" key="1">
    <citation type="submission" date="2014-05" db="EMBL/GenBank/DDBJ databases">
        <authorList>
            <person name="Chronopoulou M."/>
        </authorList>
    </citation>
    <scope>NUCLEOTIDE SEQUENCE</scope>
    <source>
        <tissue evidence="1">Whole organism</tissue>
    </source>
</reference>